<evidence type="ECO:0000256" key="1">
    <source>
        <dbReference type="SAM" id="MobiDB-lite"/>
    </source>
</evidence>
<gene>
    <name evidence="2" type="ORF">QYE76_058950</name>
</gene>
<sequence>MSTALASWRNRVKAMIMKGENYEKIMEANPSITEKDYTDFKIKCESESTSDSSQWGKDMRKLNLGTHKLGPGGFRVAQPKWDAQDEERVRNGLEPLFAQYKNKQTRNFLQAGTAKEAESSSGVGSTSSSQCAPWDNPLNRALNVYKKRDPLSKLTSVGRVVGEGLSLSSLPWLSLKVEEQVRQQVQHIVETQQRTQREQVEVQVGTTLSSIIPSLVVGLDAWYKARKKGPPPIPDFMGSNSHNMEPSVSPQAATMVSPAAATLVAPAAPTLVAPAAPTLVALVEPTLLSPAVPLLQLNAPAAADNTPPGTAPTRGHSITCTPAAGGASTLAGTPSRFVWGRGTTPRQTPTVPAPSHGKTTPTVPPSADEDMQMAQDPNDGPNEDSIFANLDCNFQFGMDDDMFAQPSPAAATGKPNCNKHLFNSQETPPAADFTETQRTADVKSVISPNTLKKACDEENAKGMNSKPKGWKRKKKDDKSANQPA</sequence>
<dbReference type="AlphaFoldDB" id="A0AAD8T7Q0"/>
<accession>A0AAD8T7Q0</accession>
<protein>
    <submittedName>
        <fullName evidence="2">Uncharacterized protein</fullName>
    </submittedName>
</protein>
<evidence type="ECO:0000313" key="3">
    <source>
        <dbReference type="Proteomes" id="UP001231189"/>
    </source>
</evidence>
<keyword evidence="3" id="KW-1185">Reference proteome</keyword>
<comment type="caution">
    <text evidence="2">The sequence shown here is derived from an EMBL/GenBank/DDBJ whole genome shotgun (WGS) entry which is preliminary data.</text>
</comment>
<dbReference type="EMBL" id="JAUUTY010000003">
    <property type="protein sequence ID" value="KAK1670791.1"/>
    <property type="molecule type" value="Genomic_DNA"/>
</dbReference>
<name>A0AAD8T7Q0_LOLMU</name>
<organism evidence="2 3">
    <name type="scientific">Lolium multiflorum</name>
    <name type="common">Italian ryegrass</name>
    <name type="synonym">Lolium perenne subsp. multiflorum</name>
    <dbReference type="NCBI Taxonomy" id="4521"/>
    <lineage>
        <taxon>Eukaryota</taxon>
        <taxon>Viridiplantae</taxon>
        <taxon>Streptophyta</taxon>
        <taxon>Embryophyta</taxon>
        <taxon>Tracheophyta</taxon>
        <taxon>Spermatophyta</taxon>
        <taxon>Magnoliopsida</taxon>
        <taxon>Liliopsida</taxon>
        <taxon>Poales</taxon>
        <taxon>Poaceae</taxon>
        <taxon>BOP clade</taxon>
        <taxon>Pooideae</taxon>
        <taxon>Poodae</taxon>
        <taxon>Poeae</taxon>
        <taxon>Poeae Chloroplast Group 2 (Poeae type)</taxon>
        <taxon>Loliodinae</taxon>
        <taxon>Loliinae</taxon>
        <taxon>Lolium</taxon>
    </lineage>
</organism>
<evidence type="ECO:0000313" key="2">
    <source>
        <dbReference type="EMBL" id="KAK1670791.1"/>
    </source>
</evidence>
<feature type="region of interest" description="Disordered" evidence="1">
    <location>
        <begin position="111"/>
        <end position="134"/>
    </location>
</feature>
<feature type="region of interest" description="Disordered" evidence="1">
    <location>
        <begin position="340"/>
        <end position="384"/>
    </location>
</feature>
<feature type="compositionally biased region" description="Low complexity" evidence="1">
    <location>
        <begin position="119"/>
        <end position="129"/>
    </location>
</feature>
<reference evidence="2" key="1">
    <citation type="submission" date="2023-07" db="EMBL/GenBank/DDBJ databases">
        <title>A chromosome-level genome assembly of Lolium multiflorum.</title>
        <authorList>
            <person name="Chen Y."/>
            <person name="Copetti D."/>
            <person name="Kolliker R."/>
            <person name="Studer B."/>
        </authorList>
    </citation>
    <scope>NUCLEOTIDE SEQUENCE</scope>
    <source>
        <strain evidence="2">02402/16</strain>
        <tissue evidence="2">Leaf</tissue>
    </source>
</reference>
<dbReference type="Proteomes" id="UP001231189">
    <property type="component" value="Unassembled WGS sequence"/>
</dbReference>
<proteinExistence type="predicted"/>
<feature type="region of interest" description="Disordered" evidence="1">
    <location>
        <begin position="403"/>
        <end position="484"/>
    </location>
</feature>